<keyword evidence="9" id="KW-1185">Reference proteome</keyword>
<evidence type="ECO:0000256" key="1">
    <source>
        <dbReference type="ARBA" id="ARBA00004141"/>
    </source>
</evidence>
<dbReference type="Proteomes" id="UP000198506">
    <property type="component" value="Unassembled WGS sequence"/>
</dbReference>
<dbReference type="InterPro" id="IPR007829">
    <property type="entry name" value="TM2"/>
</dbReference>
<organism evidence="8 9">
    <name type="scientific">Agrococcus baldri</name>
    <dbReference type="NCBI Taxonomy" id="153730"/>
    <lineage>
        <taxon>Bacteria</taxon>
        <taxon>Bacillati</taxon>
        <taxon>Actinomycetota</taxon>
        <taxon>Actinomycetes</taxon>
        <taxon>Micrococcales</taxon>
        <taxon>Microbacteriaceae</taxon>
        <taxon>Agrococcus</taxon>
    </lineage>
</organism>
<protein>
    <submittedName>
        <fullName evidence="8">TM2 domain-containing protein</fullName>
    </submittedName>
</protein>
<evidence type="ECO:0000256" key="2">
    <source>
        <dbReference type="ARBA" id="ARBA00022692"/>
    </source>
</evidence>
<keyword evidence="2 6" id="KW-0812">Transmembrane</keyword>
<feature type="domain" description="TM2" evidence="7">
    <location>
        <begin position="114"/>
        <end position="151"/>
    </location>
</feature>
<evidence type="ECO:0000313" key="8">
    <source>
        <dbReference type="EMBL" id="SFS08209.1"/>
    </source>
</evidence>
<comment type="subcellular location">
    <subcellularLocation>
        <location evidence="1">Membrane</location>
        <topology evidence="1">Multi-pass membrane protein</topology>
    </subcellularLocation>
</comment>
<feature type="transmembrane region" description="Helical" evidence="6">
    <location>
        <begin position="118"/>
        <end position="137"/>
    </location>
</feature>
<dbReference type="GO" id="GO:0016020">
    <property type="term" value="C:membrane"/>
    <property type="evidence" value="ECO:0007669"/>
    <property type="project" value="UniProtKB-SubCell"/>
</dbReference>
<dbReference type="EMBL" id="FOZN01000002">
    <property type="protein sequence ID" value="SFS08209.1"/>
    <property type="molecule type" value="Genomic_DNA"/>
</dbReference>
<gene>
    <name evidence="8" type="ORF">SAMN04487783_1065</name>
</gene>
<accession>A0AA94KZC7</accession>
<proteinExistence type="predicted"/>
<evidence type="ECO:0000256" key="3">
    <source>
        <dbReference type="ARBA" id="ARBA00022989"/>
    </source>
</evidence>
<feature type="compositionally biased region" description="Basic and acidic residues" evidence="5">
    <location>
        <begin position="13"/>
        <end position="22"/>
    </location>
</feature>
<keyword evidence="3 6" id="KW-1133">Transmembrane helix</keyword>
<evidence type="ECO:0000313" key="9">
    <source>
        <dbReference type="Proteomes" id="UP000198506"/>
    </source>
</evidence>
<reference evidence="8 9" key="1">
    <citation type="submission" date="2016-10" db="EMBL/GenBank/DDBJ databases">
        <authorList>
            <person name="Varghese N."/>
            <person name="Submissions S."/>
        </authorList>
    </citation>
    <scope>NUCLEOTIDE SEQUENCE [LARGE SCALE GENOMIC DNA]</scope>
    <source>
        <strain evidence="8 9">IAM 15147</strain>
    </source>
</reference>
<name>A0AA94KZC7_9MICO</name>
<evidence type="ECO:0000256" key="6">
    <source>
        <dbReference type="SAM" id="Phobius"/>
    </source>
</evidence>
<evidence type="ECO:0000256" key="5">
    <source>
        <dbReference type="SAM" id="MobiDB-lite"/>
    </source>
</evidence>
<dbReference type="Pfam" id="PF05154">
    <property type="entry name" value="TM2"/>
    <property type="match status" value="1"/>
</dbReference>
<evidence type="ECO:0000259" key="7">
    <source>
        <dbReference type="Pfam" id="PF05154"/>
    </source>
</evidence>
<feature type="transmembrane region" description="Helical" evidence="6">
    <location>
        <begin position="144"/>
        <end position="162"/>
    </location>
</feature>
<comment type="caution">
    <text evidence="8">The sequence shown here is derived from an EMBL/GenBank/DDBJ whole genome shotgun (WGS) entry which is preliminary data.</text>
</comment>
<dbReference type="AlphaFoldDB" id="A0AA94KZC7"/>
<sequence>MDDVSDPQPDAPGWHDDPDGRRRWWSGTHWGAYAPWAEPSEVAQPEARPERPTLDRSLTFDPTVGGRAKRANGGDDERPVRGTGPLPRPAAGGGAPGRPIAWEGAAAQPTGRPSKQMATAYVLLIALGLLGAHRYYLGRLGSGIVQMMLSFAAAAAVVVQTGDSAAPLWLLAVPAAAAIWWISDLFRTAAMVREHNRRAH</sequence>
<feature type="region of interest" description="Disordered" evidence="5">
    <location>
        <begin position="1"/>
        <end position="111"/>
    </location>
</feature>
<feature type="transmembrane region" description="Helical" evidence="6">
    <location>
        <begin position="168"/>
        <end position="190"/>
    </location>
</feature>
<keyword evidence="4 6" id="KW-0472">Membrane</keyword>
<evidence type="ECO:0000256" key="4">
    <source>
        <dbReference type="ARBA" id="ARBA00023136"/>
    </source>
</evidence>